<accession>A0ABR7PAW1</accession>
<dbReference type="SMART" id="SM00481">
    <property type="entry name" value="POLIIIAc"/>
    <property type="match status" value="1"/>
</dbReference>
<organism evidence="2 3">
    <name type="scientific">Blautia stercoris</name>
    <dbReference type="NCBI Taxonomy" id="871664"/>
    <lineage>
        <taxon>Bacteria</taxon>
        <taxon>Bacillati</taxon>
        <taxon>Bacillota</taxon>
        <taxon>Clostridia</taxon>
        <taxon>Lachnospirales</taxon>
        <taxon>Lachnospiraceae</taxon>
        <taxon>Blautia</taxon>
    </lineage>
</organism>
<dbReference type="Pfam" id="PF02811">
    <property type="entry name" value="PHP"/>
    <property type="match status" value="1"/>
</dbReference>
<protein>
    <submittedName>
        <fullName evidence="2">PHP domain-containing protein</fullName>
    </submittedName>
</protein>
<dbReference type="Pfam" id="PF13263">
    <property type="entry name" value="PHP_C"/>
    <property type="match status" value="1"/>
</dbReference>
<evidence type="ECO:0000313" key="3">
    <source>
        <dbReference type="Proteomes" id="UP000661649"/>
    </source>
</evidence>
<dbReference type="InterPro" id="IPR016195">
    <property type="entry name" value="Pol/histidinol_Pase-like"/>
</dbReference>
<dbReference type="InterPro" id="IPR004013">
    <property type="entry name" value="PHP_dom"/>
</dbReference>
<gene>
    <name evidence="2" type="ORF">H8712_05085</name>
</gene>
<comment type="caution">
    <text evidence="2">The sequence shown here is derived from an EMBL/GenBank/DDBJ whole genome shotgun (WGS) entry which is preliminary data.</text>
</comment>
<evidence type="ECO:0000313" key="2">
    <source>
        <dbReference type="EMBL" id="MBC8627991.1"/>
    </source>
</evidence>
<feature type="domain" description="Polymerase/histidinol phosphatase N-terminal" evidence="1">
    <location>
        <begin position="3"/>
        <end position="73"/>
    </location>
</feature>
<evidence type="ECO:0000259" key="1">
    <source>
        <dbReference type="SMART" id="SM00481"/>
    </source>
</evidence>
<dbReference type="SUPFAM" id="SSF89550">
    <property type="entry name" value="PHP domain-like"/>
    <property type="match status" value="1"/>
</dbReference>
<proteinExistence type="predicted"/>
<dbReference type="InterPro" id="IPR052018">
    <property type="entry name" value="PHP_domain"/>
</dbReference>
<dbReference type="Gene3D" id="3.20.20.140">
    <property type="entry name" value="Metal-dependent hydrolases"/>
    <property type="match status" value="1"/>
</dbReference>
<dbReference type="PANTHER" id="PTHR42924">
    <property type="entry name" value="EXONUCLEASE"/>
    <property type="match status" value="1"/>
</dbReference>
<sequence>MKIDMHCHTKEGSIDGKVPIDEYITLLKQNGFGGMLVTDHDSYRGYRHWKKFIKGKKHEDFLVLKGIEYDTLDAGHIIVIMPETIKLRLLELRGMPIQMLIPIVHNYGGILGPAHPCGEKYMSFMNAKAYQRNPEILKEFDFMETFNACESQEVNGKAQKIADKYGLTGTGGSDAHRQDCVGLAYTEIPDDITCESDLITEIMKGTKFECGGTNYTGTTKEKIGKVNTVLVHSFWVYNKLGGLSKAFQRNTKMKKGFVEHVQNPIRKERTNKVIKKEDKL</sequence>
<reference evidence="2 3" key="1">
    <citation type="submission" date="2020-08" db="EMBL/GenBank/DDBJ databases">
        <title>Genome public.</title>
        <authorList>
            <person name="Liu C."/>
            <person name="Sun Q."/>
        </authorList>
    </citation>
    <scope>NUCLEOTIDE SEQUENCE [LARGE SCALE GENOMIC DNA]</scope>
    <source>
        <strain evidence="2 3">3_YM_SP_D4_24.mj</strain>
    </source>
</reference>
<dbReference type="CDD" id="cd07432">
    <property type="entry name" value="PHP_HisPPase"/>
    <property type="match status" value="1"/>
</dbReference>
<dbReference type="PANTHER" id="PTHR42924:SF3">
    <property type="entry name" value="POLYMERASE_HISTIDINOL PHOSPHATASE N-TERMINAL DOMAIN-CONTAINING PROTEIN"/>
    <property type="match status" value="1"/>
</dbReference>
<dbReference type="Proteomes" id="UP000661649">
    <property type="component" value="Unassembled WGS sequence"/>
</dbReference>
<name>A0ABR7PAW1_9FIRM</name>
<dbReference type="RefSeq" id="WP_022303280.1">
    <property type="nucleotide sequence ID" value="NZ_DAWEED010000160.1"/>
</dbReference>
<keyword evidence="3" id="KW-1185">Reference proteome</keyword>
<dbReference type="EMBL" id="JACRTP010000002">
    <property type="protein sequence ID" value="MBC8627991.1"/>
    <property type="molecule type" value="Genomic_DNA"/>
</dbReference>
<dbReference type="InterPro" id="IPR003141">
    <property type="entry name" value="Pol/His_phosphatase_N"/>
</dbReference>